<reference evidence="4" key="1">
    <citation type="submission" date="2016-10" db="EMBL/GenBank/DDBJ databases">
        <authorList>
            <person name="Varghese N."/>
            <person name="Submissions S."/>
        </authorList>
    </citation>
    <scope>NUCLEOTIDE SEQUENCE [LARGE SCALE GENOMIC DNA]</scope>
    <source>
        <strain evidence="4">DSM 16858</strain>
    </source>
</reference>
<feature type="chain" id="PRO_5011520439" description="Lipoprotein" evidence="2">
    <location>
        <begin position="18"/>
        <end position="377"/>
    </location>
</feature>
<evidence type="ECO:0000313" key="4">
    <source>
        <dbReference type="Proteomes" id="UP000199181"/>
    </source>
</evidence>
<feature type="compositionally biased region" description="Low complexity" evidence="1">
    <location>
        <begin position="29"/>
        <end position="38"/>
    </location>
</feature>
<organism evidence="3 4">
    <name type="scientific">Stigmatella erecta</name>
    <dbReference type="NCBI Taxonomy" id="83460"/>
    <lineage>
        <taxon>Bacteria</taxon>
        <taxon>Pseudomonadati</taxon>
        <taxon>Myxococcota</taxon>
        <taxon>Myxococcia</taxon>
        <taxon>Myxococcales</taxon>
        <taxon>Cystobacterineae</taxon>
        <taxon>Archangiaceae</taxon>
        <taxon>Stigmatella</taxon>
    </lineage>
</organism>
<protein>
    <recommendedName>
        <fullName evidence="5">Lipoprotein</fullName>
    </recommendedName>
</protein>
<gene>
    <name evidence="3" type="ORF">SAMN05443639_10585</name>
</gene>
<dbReference type="PROSITE" id="PS51257">
    <property type="entry name" value="PROKAR_LIPOPROTEIN"/>
    <property type="match status" value="1"/>
</dbReference>
<accession>A0A1I0HS88</accession>
<evidence type="ECO:0000256" key="1">
    <source>
        <dbReference type="SAM" id="MobiDB-lite"/>
    </source>
</evidence>
<evidence type="ECO:0000256" key="2">
    <source>
        <dbReference type="SAM" id="SignalP"/>
    </source>
</evidence>
<dbReference type="AlphaFoldDB" id="A0A1I0HS88"/>
<evidence type="ECO:0000313" key="3">
    <source>
        <dbReference type="EMBL" id="SET86864.1"/>
    </source>
</evidence>
<feature type="compositionally biased region" description="Polar residues" evidence="1">
    <location>
        <begin position="339"/>
        <end position="357"/>
    </location>
</feature>
<sequence length="377" mass="42051">MKSSAICLLALSLVTAACDPKTDKKTVSGQSAAPDAPQGAGGGDLEPAQALARAAPDGKLVTHKLLDDKYLEMASLPLPDNWIVNHGKAFMSGPGNVHVYMFPLKTFMHSNDAMMQQLYAQSGNTMRPFTSIDKVIQQDLVPVAKKEGAKLVKQYDAPQIAASDKSFSDLLYKVGPMRQVFHAQVTEWTDKKGNPYMIVVHLNATDLGNMVSWSYSCHALDAPKERYEQSKKIVLNALANIRYSAQYVQAYNQNEMAKERTSWAAHNQRMQANKEAFEAQQRAFREKNDAINSAIASSYAERDAASDRTHNRFLNYIKDENTVRNPADGKRHQVQTGAPQYWMNGNGQYVPSNNPNYDPNRDPALNHQPWTETEIEE</sequence>
<feature type="signal peptide" evidence="2">
    <location>
        <begin position="1"/>
        <end position="17"/>
    </location>
</feature>
<dbReference type="Proteomes" id="UP000199181">
    <property type="component" value="Unassembled WGS sequence"/>
</dbReference>
<feature type="region of interest" description="Disordered" evidence="1">
    <location>
        <begin position="21"/>
        <end position="46"/>
    </location>
</feature>
<name>A0A1I0HS88_9BACT</name>
<dbReference type="RefSeq" id="WP_143076041.1">
    <property type="nucleotide sequence ID" value="NZ_FOIJ01000005.1"/>
</dbReference>
<keyword evidence="2" id="KW-0732">Signal</keyword>
<evidence type="ECO:0008006" key="5">
    <source>
        <dbReference type="Google" id="ProtNLM"/>
    </source>
</evidence>
<proteinExistence type="predicted"/>
<keyword evidence="4" id="KW-1185">Reference proteome</keyword>
<dbReference type="EMBL" id="FOIJ01000005">
    <property type="protein sequence ID" value="SET86864.1"/>
    <property type="molecule type" value="Genomic_DNA"/>
</dbReference>
<feature type="region of interest" description="Disordered" evidence="1">
    <location>
        <begin position="339"/>
        <end position="377"/>
    </location>
</feature>